<dbReference type="AlphaFoldDB" id="A0A8S0WRI8"/>
<feature type="region of interest" description="Disordered" evidence="1">
    <location>
        <begin position="26"/>
        <end position="73"/>
    </location>
</feature>
<organism evidence="2 3">
    <name type="scientific">Cyclocybe aegerita</name>
    <name type="common">Black poplar mushroom</name>
    <name type="synonym">Agrocybe aegerita</name>
    <dbReference type="NCBI Taxonomy" id="1973307"/>
    <lineage>
        <taxon>Eukaryota</taxon>
        <taxon>Fungi</taxon>
        <taxon>Dikarya</taxon>
        <taxon>Basidiomycota</taxon>
        <taxon>Agaricomycotina</taxon>
        <taxon>Agaricomycetes</taxon>
        <taxon>Agaricomycetidae</taxon>
        <taxon>Agaricales</taxon>
        <taxon>Agaricineae</taxon>
        <taxon>Bolbitiaceae</taxon>
        <taxon>Cyclocybe</taxon>
    </lineage>
</organism>
<protein>
    <submittedName>
        <fullName evidence="2">Uncharacterized protein</fullName>
    </submittedName>
</protein>
<feature type="compositionally biased region" description="Low complexity" evidence="1">
    <location>
        <begin position="27"/>
        <end position="36"/>
    </location>
</feature>
<dbReference type="Proteomes" id="UP000467700">
    <property type="component" value="Unassembled WGS sequence"/>
</dbReference>
<comment type="caution">
    <text evidence="2">The sequence shown here is derived from an EMBL/GenBank/DDBJ whole genome shotgun (WGS) entry which is preliminary data.</text>
</comment>
<name>A0A8S0WRI8_CYCAE</name>
<evidence type="ECO:0000256" key="1">
    <source>
        <dbReference type="SAM" id="MobiDB-lite"/>
    </source>
</evidence>
<keyword evidence="3" id="KW-1185">Reference proteome</keyword>
<proteinExistence type="predicted"/>
<feature type="compositionally biased region" description="Low complexity" evidence="1">
    <location>
        <begin position="123"/>
        <end position="136"/>
    </location>
</feature>
<reference evidence="2 3" key="1">
    <citation type="submission" date="2020-01" db="EMBL/GenBank/DDBJ databases">
        <authorList>
            <person name="Gupta K D."/>
        </authorList>
    </citation>
    <scope>NUCLEOTIDE SEQUENCE [LARGE SCALE GENOMIC DNA]</scope>
</reference>
<dbReference type="EMBL" id="CACVBS010000040">
    <property type="protein sequence ID" value="CAA7263682.1"/>
    <property type="molecule type" value="Genomic_DNA"/>
</dbReference>
<feature type="compositionally biased region" description="Polar residues" evidence="1">
    <location>
        <begin position="177"/>
        <end position="186"/>
    </location>
</feature>
<feature type="compositionally biased region" description="Low complexity" evidence="1">
    <location>
        <begin position="54"/>
        <end position="66"/>
    </location>
</feature>
<feature type="compositionally biased region" description="Low complexity" evidence="1">
    <location>
        <begin position="143"/>
        <end position="165"/>
    </location>
</feature>
<sequence length="192" mass="20314">MATWQERLAEPKKVRFVVYETWILFNSGSPTSSSIPSDDDSPTAQTVNMPAQRPSSAPASSTSSSSVFPGPGRTLGILVPTSLSSSASNGSTTCKPMQLNLHTNVQHSRLMPIPQLRRRTGPAATTNATAQSSSSNMARNPPATSSNMTTTTSTSTATANRSADAGTRVHNRHTRSDASSLNSSIQTDRRGH</sequence>
<feature type="region of interest" description="Disordered" evidence="1">
    <location>
        <begin position="119"/>
        <end position="192"/>
    </location>
</feature>
<gene>
    <name evidence="2" type="ORF">AAE3_LOCUS5780</name>
</gene>
<accession>A0A8S0WRI8</accession>
<evidence type="ECO:0000313" key="3">
    <source>
        <dbReference type="Proteomes" id="UP000467700"/>
    </source>
</evidence>
<evidence type="ECO:0000313" key="2">
    <source>
        <dbReference type="EMBL" id="CAA7263682.1"/>
    </source>
</evidence>